<evidence type="ECO:0000313" key="9">
    <source>
        <dbReference type="Proteomes" id="UP000053558"/>
    </source>
</evidence>
<feature type="transmembrane region" description="Helical" evidence="2">
    <location>
        <begin position="78"/>
        <end position="102"/>
    </location>
</feature>
<feature type="domain" description="Nucleoporin POM152 N-terminal transmembrane" evidence="4">
    <location>
        <begin position="15"/>
        <end position="99"/>
    </location>
</feature>
<dbReference type="GO" id="GO:0006999">
    <property type="term" value="P:nuclear pore organization"/>
    <property type="evidence" value="ECO:0007669"/>
    <property type="project" value="TreeGrafter"/>
</dbReference>
<feature type="region of interest" description="Disordered" evidence="1">
    <location>
        <begin position="245"/>
        <end position="280"/>
    </location>
</feature>
<dbReference type="Pfam" id="PF24527">
    <property type="entry name" value="Ig-like_Pom152_9"/>
    <property type="match status" value="1"/>
</dbReference>
<dbReference type="OMA" id="DRSNCKR"/>
<evidence type="ECO:0000256" key="2">
    <source>
        <dbReference type="SAM" id="Phobius"/>
    </source>
</evidence>
<sequence length="1285" mass="143108">MSDKKQPLIPESFIDVPTQRLYYLSLGLLLQAAKVFDFLQSLVSESTSYYSRKWLAVDFLYITTLSALRIPRLRYAKAVVLLQIFLLWFLDGVMFGGISFNWRETMTGASPTFSGRPDLPSTPEPFRLLEVLNSVTLGLLPFSLEGSQKDKHLLGQHTVRMSPISTAQLNPDAQTFCLASPSSSVLIPVVVNNTVPTNIRYSYAPLTYIEGKPGTGRIEYADLSAKDIKAIEQARQESLQVARTNVATRDVNDDDYDEYDDDEYDEGDTDPQSRLQKTESLAHIRVTRPGTIRLERVLDSSNTGARLFYPSEVTVAPCPTAQYQKQPAAASEYVRCAGDTAKDVELKIDITGVPPLSLRWSKDINGKKEHFLVEGIEDQHVHKPDDSESELHRANYAPQRLEVPLSPTLHTLGRHLYVLESIIDGLGNVVHLDSSESYGHHDDDINTSKTSRVLSVLRRPKVSFNQCRSGIPMSLLIGEKTDLHVSISDADKSDGPWNVAVKYDPSAEAGKKAQSWTKSLQTGHGDKKLTLAAEAPGEYTIQSIKGKYCEGDVLEPEICKVVEKPRPRAEIEWTRIHECSGDTGVLASLVFHGTAPFQVYYRTKRDDQTAREMVKTFANSRGELTLQPEHSGHYRYNFFQISDANYKKVDLSGPSIEQVVHPLATAEFSDVGSSGPRKKISGGCEENNVNVKVDLRGSAPWNLELQVISPSSADTISIKNITSSPATFQIPVPDLINKEGGVFDIDLVNIEDANGCKRPVVVPGLSVNVRRVKPTAKFYGKEGQRQVTVLENERAELPLRLTGEKPWKIRYRLRDSSGRIETATLTSPNDHLPVLQKGTYELVYVQDAQCPGVVVEGQDTYDVDWVPRPSARLAPETKATYEAFNRSQILDPICQGRDDHVDLELTGRAPFQIMYNIARNDEHGGTAVLDQPTFSSIQPRTRFQLHTSTSGRKYYEVKQIGDAVYPLAQHKNAIVPRSERLLFEQEVLMRPTAAFKSDTRMQFCLNEAFTSHNGDGYVQLQGTPPFQVEFAVKSLVSSQVHTETVEVPDRIWKLDLPSYSFSSIGPHRVSIVSIQDASHCEQAELDPERRAIWVDVAEAPSIIPIDQRADICVGDVTRFQLEGTPPWSVGYRINGKPYTQDAKSSPFSLLQQQAGEFTVTSVAHQHKLCKATVTDLHYNVHELPSAQVGHGKRVYQDIHEGSDQAEILFTLIGEPPFTFTYQRAEASPRKGGKPGKVLETHTVSGVTTNEYSIFSALEGTWTVTSITDRHCRYPPNPAGTGDKQR</sequence>
<evidence type="ECO:0000259" key="7">
    <source>
        <dbReference type="Pfam" id="PF24527"/>
    </source>
</evidence>
<keyword evidence="2" id="KW-0812">Transmembrane</keyword>
<evidence type="ECO:0000313" key="8">
    <source>
        <dbReference type="EMBL" id="EIW87006.1"/>
    </source>
</evidence>
<dbReference type="KEGG" id="cput:CONPUDRAFT_44325"/>
<feature type="domain" description="Nucleoporin POM152 ninth Ig-like" evidence="7">
    <location>
        <begin position="1100"/>
        <end position="1173"/>
    </location>
</feature>
<dbReference type="GO" id="GO:0070762">
    <property type="term" value="C:nuclear pore transmembrane ring"/>
    <property type="evidence" value="ECO:0007669"/>
    <property type="project" value="TreeGrafter"/>
</dbReference>
<dbReference type="InterPro" id="IPR037701">
    <property type="entry name" value="Pom152"/>
</dbReference>
<reference evidence="9" key="1">
    <citation type="journal article" date="2012" name="Science">
        <title>The Paleozoic origin of enzymatic lignin decomposition reconstructed from 31 fungal genomes.</title>
        <authorList>
            <person name="Floudas D."/>
            <person name="Binder M."/>
            <person name="Riley R."/>
            <person name="Barry K."/>
            <person name="Blanchette R.A."/>
            <person name="Henrissat B."/>
            <person name="Martinez A.T."/>
            <person name="Otillar R."/>
            <person name="Spatafora J.W."/>
            <person name="Yadav J.S."/>
            <person name="Aerts A."/>
            <person name="Benoit I."/>
            <person name="Boyd A."/>
            <person name="Carlson A."/>
            <person name="Copeland A."/>
            <person name="Coutinho P.M."/>
            <person name="de Vries R.P."/>
            <person name="Ferreira P."/>
            <person name="Findley K."/>
            <person name="Foster B."/>
            <person name="Gaskell J."/>
            <person name="Glotzer D."/>
            <person name="Gorecki P."/>
            <person name="Heitman J."/>
            <person name="Hesse C."/>
            <person name="Hori C."/>
            <person name="Igarashi K."/>
            <person name="Jurgens J.A."/>
            <person name="Kallen N."/>
            <person name="Kersten P."/>
            <person name="Kohler A."/>
            <person name="Kuees U."/>
            <person name="Kumar T.K.A."/>
            <person name="Kuo A."/>
            <person name="LaButti K."/>
            <person name="Larrondo L.F."/>
            <person name="Lindquist E."/>
            <person name="Ling A."/>
            <person name="Lombard V."/>
            <person name="Lucas S."/>
            <person name="Lundell T."/>
            <person name="Martin R."/>
            <person name="McLaughlin D.J."/>
            <person name="Morgenstern I."/>
            <person name="Morin E."/>
            <person name="Murat C."/>
            <person name="Nagy L.G."/>
            <person name="Nolan M."/>
            <person name="Ohm R.A."/>
            <person name="Patyshakuliyeva A."/>
            <person name="Rokas A."/>
            <person name="Ruiz-Duenas F.J."/>
            <person name="Sabat G."/>
            <person name="Salamov A."/>
            <person name="Samejima M."/>
            <person name="Schmutz J."/>
            <person name="Slot J.C."/>
            <person name="St John F."/>
            <person name="Stenlid J."/>
            <person name="Sun H."/>
            <person name="Sun S."/>
            <person name="Syed K."/>
            <person name="Tsang A."/>
            <person name="Wiebenga A."/>
            <person name="Young D."/>
            <person name="Pisabarro A."/>
            <person name="Eastwood D.C."/>
            <person name="Martin F."/>
            <person name="Cullen D."/>
            <person name="Grigoriev I.V."/>
            <person name="Hibbett D.S."/>
        </authorList>
    </citation>
    <scope>NUCLEOTIDE SEQUENCE [LARGE SCALE GENOMIC DNA]</scope>
    <source>
        <strain evidence="9">RWD-64-598 SS2</strain>
    </source>
</reference>
<keyword evidence="9" id="KW-1185">Reference proteome</keyword>
<evidence type="ECO:0000259" key="6">
    <source>
        <dbReference type="Pfam" id="PF24519"/>
    </source>
</evidence>
<evidence type="ECO:0008006" key="10">
    <source>
        <dbReference type="Google" id="ProtNLM"/>
    </source>
</evidence>
<dbReference type="Pfam" id="PF24312">
    <property type="entry name" value="Ig-like_POM152"/>
    <property type="match status" value="2"/>
</dbReference>
<evidence type="ECO:0000259" key="3">
    <source>
        <dbReference type="Pfam" id="PF23664"/>
    </source>
</evidence>
<dbReference type="InterPro" id="IPR056542">
    <property type="entry name" value="Ig-like_POM152_1st"/>
</dbReference>
<dbReference type="Proteomes" id="UP000053558">
    <property type="component" value="Unassembled WGS sequence"/>
</dbReference>
<gene>
    <name evidence="8" type="ORF">CONPUDRAFT_44325</name>
</gene>
<dbReference type="GO" id="GO:0017056">
    <property type="term" value="F:structural constituent of nuclear pore"/>
    <property type="evidence" value="ECO:0007669"/>
    <property type="project" value="InterPro"/>
</dbReference>
<feature type="domain" description="Nucleoporin POM152 Ig-like" evidence="5">
    <location>
        <begin position="459"/>
        <end position="559"/>
    </location>
</feature>
<feature type="domain" description="Nucleoporin POM152 immunoglobulin-like" evidence="3">
    <location>
        <begin position="564"/>
        <end position="665"/>
    </location>
</feature>
<feature type="domain" description="Nucleoporin POM152 first Ig-like" evidence="6">
    <location>
        <begin position="166"/>
        <end position="315"/>
    </location>
</feature>
<protein>
    <recommendedName>
        <fullName evidence="10">Nucleoporin Pom152</fullName>
    </recommendedName>
</protein>
<accession>A0A5M3N6R0</accession>
<evidence type="ECO:0000259" key="4">
    <source>
        <dbReference type="Pfam" id="PF24097"/>
    </source>
</evidence>
<feature type="compositionally biased region" description="Acidic residues" evidence="1">
    <location>
        <begin position="252"/>
        <end position="269"/>
    </location>
</feature>
<name>A0A5M3N6R0_CONPW</name>
<dbReference type="OrthoDB" id="5529162at2759"/>
<comment type="caution">
    <text evidence="8">The sequence shown here is derived from an EMBL/GenBank/DDBJ whole genome shotgun (WGS) entry which is preliminary data.</text>
</comment>
<dbReference type="GeneID" id="19206990"/>
<dbReference type="Pfam" id="PF24519">
    <property type="entry name" value="Ig-like_Pom152_1"/>
    <property type="match status" value="1"/>
</dbReference>
<dbReference type="Pfam" id="PF23664">
    <property type="entry name" value="Ig_Pom152"/>
    <property type="match status" value="2"/>
</dbReference>
<dbReference type="EMBL" id="JH711573">
    <property type="protein sequence ID" value="EIW87006.1"/>
    <property type="molecule type" value="Genomic_DNA"/>
</dbReference>
<dbReference type="RefSeq" id="XP_007762439.1">
    <property type="nucleotide sequence ID" value="XM_007764249.1"/>
</dbReference>
<proteinExistence type="predicted"/>
<dbReference type="InterPro" id="IPR056540">
    <property type="entry name" value="TMD_POM152"/>
</dbReference>
<evidence type="ECO:0000256" key="1">
    <source>
        <dbReference type="SAM" id="MobiDB-lite"/>
    </source>
</evidence>
<dbReference type="PANTHER" id="PTHR28206">
    <property type="entry name" value="NUCLEOPORIN POM152"/>
    <property type="match status" value="1"/>
</dbReference>
<evidence type="ECO:0000259" key="5">
    <source>
        <dbReference type="Pfam" id="PF24312"/>
    </source>
</evidence>
<keyword evidence="2" id="KW-1133">Transmembrane helix</keyword>
<dbReference type="InterPro" id="IPR056543">
    <property type="entry name" value="Ig-like_POM152_9th"/>
</dbReference>
<organism evidence="8 9">
    <name type="scientific">Coniophora puteana (strain RWD-64-598)</name>
    <name type="common">Brown rot fungus</name>
    <dbReference type="NCBI Taxonomy" id="741705"/>
    <lineage>
        <taxon>Eukaryota</taxon>
        <taxon>Fungi</taxon>
        <taxon>Dikarya</taxon>
        <taxon>Basidiomycota</taxon>
        <taxon>Agaricomycotina</taxon>
        <taxon>Agaricomycetes</taxon>
        <taxon>Agaricomycetidae</taxon>
        <taxon>Boletales</taxon>
        <taxon>Coniophorineae</taxon>
        <taxon>Coniophoraceae</taxon>
        <taxon>Coniophora</taxon>
    </lineage>
</organism>
<feature type="domain" description="Nucleoporin POM152 immunoglobulin-like" evidence="3">
    <location>
        <begin position="889"/>
        <end position="969"/>
    </location>
</feature>
<dbReference type="Pfam" id="PF24097">
    <property type="entry name" value="TMD_POM152"/>
    <property type="match status" value="1"/>
</dbReference>
<dbReference type="InterPro" id="IPR056541">
    <property type="entry name" value="Ig-like_POM152"/>
</dbReference>
<feature type="domain" description="Nucleoporin POM152 Ig-like" evidence="5">
    <location>
        <begin position="773"/>
        <end position="858"/>
    </location>
</feature>
<dbReference type="GO" id="GO:0006606">
    <property type="term" value="P:protein import into nucleus"/>
    <property type="evidence" value="ECO:0007669"/>
    <property type="project" value="TreeGrafter"/>
</dbReference>
<keyword evidence="2" id="KW-0472">Membrane</keyword>
<dbReference type="InterPro" id="IPR056544">
    <property type="entry name" value="Ig_POM152"/>
</dbReference>
<dbReference type="PANTHER" id="PTHR28206:SF1">
    <property type="entry name" value="NUCLEOPORIN POM152"/>
    <property type="match status" value="1"/>
</dbReference>